<sequence>MKEKDLKLQRIIHDTIIETRRPLLFMSNELVNDDEIIGSYSATPITYRYARRGDRRGKYIESELVDSSLEYNNDGSLSETIYSIYKNDSSGKLYAVKDESIKYISDYAKTNELIKIVQKQGYKVYQTNEAYYENYYFIKSKTCEIKLDNWTFNEMKKNTSYITSLDNYQIKLKSLVQQTVLHSKNLDKFLGLYRIQKSKMSTANINAWKNATTQAQKLNDQLSKLGEQYAGNYSFTPFDQMTGLRRHFTDNLGASKGILSM</sequence>
<organism evidence="1 2">
    <name type="scientific">Flavobacterium johnsoniae</name>
    <name type="common">Cytophaga johnsonae</name>
    <dbReference type="NCBI Taxonomy" id="986"/>
    <lineage>
        <taxon>Bacteria</taxon>
        <taxon>Pseudomonadati</taxon>
        <taxon>Bacteroidota</taxon>
        <taxon>Flavobacteriia</taxon>
        <taxon>Flavobacteriales</taxon>
        <taxon>Flavobacteriaceae</taxon>
        <taxon>Flavobacterium</taxon>
    </lineage>
</organism>
<dbReference type="AlphaFoldDB" id="A0A1J7BNM6"/>
<evidence type="ECO:0000313" key="1">
    <source>
        <dbReference type="EMBL" id="OIV40303.1"/>
    </source>
</evidence>
<comment type="caution">
    <text evidence="1">The sequence shown here is derived from an EMBL/GenBank/DDBJ whole genome shotgun (WGS) entry which is preliminary data.</text>
</comment>
<keyword evidence="2" id="KW-1185">Reference proteome</keyword>
<proteinExistence type="predicted"/>
<dbReference type="Proteomes" id="UP000182826">
    <property type="component" value="Unassembled WGS sequence"/>
</dbReference>
<reference evidence="1 2" key="1">
    <citation type="submission" date="2016-10" db="EMBL/GenBank/DDBJ databases">
        <title>Draft Genome Sequence of Rhizobacteria Flavobacterium johnsoniae CI04.</title>
        <authorList>
            <person name="Bravo J.I."/>
            <person name="Lozano G.L."/>
            <person name="Handelsman J."/>
        </authorList>
    </citation>
    <scope>NUCLEOTIDE SEQUENCE [LARGE SCALE GENOMIC DNA]</scope>
    <source>
        <strain evidence="1 2">CI04</strain>
    </source>
</reference>
<dbReference type="EMBL" id="MLFK01000010">
    <property type="protein sequence ID" value="OIV40303.1"/>
    <property type="molecule type" value="Genomic_DNA"/>
</dbReference>
<name>A0A1J7BNM6_FLAJO</name>
<gene>
    <name evidence="1" type="ORF">BKM63_20405</name>
</gene>
<protein>
    <submittedName>
        <fullName evidence="1">Uncharacterized protein</fullName>
    </submittedName>
</protein>
<evidence type="ECO:0000313" key="2">
    <source>
        <dbReference type="Proteomes" id="UP000182826"/>
    </source>
</evidence>
<accession>A0A1J7BNM6</accession>